<dbReference type="EMBL" id="JADIVZ010000001">
    <property type="protein sequence ID" value="MBF4160788.1"/>
    <property type="molecule type" value="Genomic_DNA"/>
</dbReference>
<name>A0A930UTY8_9ACTN</name>
<protein>
    <recommendedName>
        <fullName evidence="1">Alpha/beta hydrolase domain-containing protein</fullName>
    </recommendedName>
</protein>
<feature type="domain" description="Alpha/beta hydrolase" evidence="1">
    <location>
        <begin position="63"/>
        <end position="475"/>
    </location>
</feature>
<dbReference type="AlphaFoldDB" id="A0A930UTY8"/>
<organism evidence="2 3">
    <name type="scientific">Nocardioides acrostichi</name>
    <dbReference type="NCBI Taxonomy" id="2784339"/>
    <lineage>
        <taxon>Bacteria</taxon>
        <taxon>Bacillati</taxon>
        <taxon>Actinomycetota</taxon>
        <taxon>Actinomycetes</taxon>
        <taxon>Propionibacteriales</taxon>
        <taxon>Nocardioidaceae</taxon>
        <taxon>Nocardioides</taxon>
    </lineage>
</organism>
<accession>A0A930UTY8</accession>
<dbReference type="Pfam" id="PF20091">
    <property type="entry name" value="Abhydrolase_10"/>
    <property type="match status" value="1"/>
</dbReference>
<evidence type="ECO:0000259" key="1">
    <source>
        <dbReference type="Pfam" id="PF20091"/>
    </source>
</evidence>
<gene>
    <name evidence="2" type="ORF">ISG29_03745</name>
</gene>
<dbReference type="InterPro" id="IPR045394">
    <property type="entry name" value="Abhydrolase_dom"/>
</dbReference>
<dbReference type="RefSeq" id="WP_194501966.1">
    <property type="nucleotide sequence ID" value="NZ_JADIVZ010000001.1"/>
</dbReference>
<reference evidence="2" key="1">
    <citation type="submission" date="2020-11" db="EMBL/GenBank/DDBJ databases">
        <title>Nocardioides sp. CBS4Y-1, whole genome shotgun sequence.</title>
        <authorList>
            <person name="Tuo L."/>
        </authorList>
    </citation>
    <scope>NUCLEOTIDE SEQUENCE</scope>
    <source>
        <strain evidence="2">CBS4Y-1</strain>
    </source>
</reference>
<keyword evidence="3" id="KW-1185">Reference proteome</keyword>
<dbReference type="Proteomes" id="UP000656804">
    <property type="component" value="Unassembled WGS sequence"/>
</dbReference>
<evidence type="ECO:0000313" key="3">
    <source>
        <dbReference type="Proteomes" id="UP000656804"/>
    </source>
</evidence>
<proteinExistence type="predicted"/>
<sequence>MTAGSRRSRALGLLLAALTTALGALLVVGLGTGLEPAASASDGAARSGPLLDPVVPVPSPAVTGPIPADAVGSPDHDYPFGAASPRALRRHGYVEREFFFSGTAAGQPYTSRMVVRRPARARRFSGNVVAEWTNVTNGFDLDCLWARSGEHVMRRRDAYVTIDAQTAGIDTPQTGLKAFSEQRYGSLSIPTSGTFVAEAGSYDIFAQALQAIRRPTGTAPLGPLRTRHLVATGCSQSAGTMSIYANAMGAAQSLADGYLIAALSSATLDVPPTGVVFPVPSPALTGAKVMQVNTETDEGHLRVEPDSDAYRYWEVAGASHEDARLSAYGDRVVHRDLGITRVHRCTLPPFSRIPFAHVQDAAIDALFGWIATGSPPPSQPAFRYESDGSLARDADGNVLGGIRLPEHAVPTATNSSLNSGSDFCASFDGSHVPFSRRRLRELYPSHHAYVHRFVLATRAARRAGVLGAADARRSVARARHSDIP</sequence>
<comment type="caution">
    <text evidence="2">The sequence shown here is derived from an EMBL/GenBank/DDBJ whole genome shotgun (WGS) entry which is preliminary data.</text>
</comment>
<evidence type="ECO:0000313" key="2">
    <source>
        <dbReference type="EMBL" id="MBF4160788.1"/>
    </source>
</evidence>